<sequence>MILACAVCAPFARRSRVLRSPSSRRSRALSRCSRAVSFACVIALSAYRSRVSHVLFHVPSARCFVYCRASFVCCQHTDSRVVRACRACSSSVVTRHSCVARAVLACRAPCRALFAHIARCPRVILNYSLIITHVN</sequence>
<accession>B8A051</accession>
<name>B8A051_MAIZE</name>
<dbReference type="EMBL" id="BT054943">
    <property type="protein sequence ID" value="ACL53550.1"/>
    <property type="molecule type" value="mRNA"/>
</dbReference>
<reference evidence="1" key="1">
    <citation type="journal article" date="2009" name="PLoS Genet.">
        <title>Sequencing, mapping, and analysis of 27,455 maize full-length cDNAs.</title>
        <authorList>
            <person name="Soderlund C."/>
            <person name="Descour A."/>
            <person name="Kudrna D."/>
            <person name="Bomhoff M."/>
            <person name="Boyd L."/>
            <person name="Currie J."/>
            <person name="Angelova A."/>
            <person name="Collura K."/>
            <person name="Wissotski M."/>
            <person name="Ashley E."/>
            <person name="Morrow D."/>
            <person name="Fernandes J."/>
            <person name="Walbot V."/>
            <person name="Yu Y."/>
        </authorList>
    </citation>
    <scope>NUCLEOTIDE SEQUENCE</scope>
    <source>
        <strain evidence="1">B73</strain>
    </source>
</reference>
<dbReference type="AlphaFoldDB" id="B8A051"/>
<protein>
    <submittedName>
        <fullName evidence="1">Uncharacterized protein</fullName>
    </submittedName>
</protein>
<evidence type="ECO:0000313" key="1">
    <source>
        <dbReference type="EMBL" id="ACL53550.1"/>
    </source>
</evidence>
<proteinExistence type="evidence at transcript level"/>
<organism evidence="1">
    <name type="scientific">Zea mays</name>
    <name type="common">Maize</name>
    <dbReference type="NCBI Taxonomy" id="4577"/>
    <lineage>
        <taxon>Eukaryota</taxon>
        <taxon>Viridiplantae</taxon>
        <taxon>Streptophyta</taxon>
        <taxon>Embryophyta</taxon>
        <taxon>Tracheophyta</taxon>
        <taxon>Spermatophyta</taxon>
        <taxon>Magnoliopsida</taxon>
        <taxon>Liliopsida</taxon>
        <taxon>Poales</taxon>
        <taxon>Poaceae</taxon>
        <taxon>PACMAD clade</taxon>
        <taxon>Panicoideae</taxon>
        <taxon>Andropogonodae</taxon>
        <taxon>Andropogoneae</taxon>
        <taxon>Tripsacinae</taxon>
        <taxon>Zea</taxon>
    </lineage>
</organism>